<evidence type="ECO:0000313" key="3">
    <source>
        <dbReference type="Proteomes" id="UP000054399"/>
    </source>
</evidence>
<feature type="transmembrane region" description="Helical" evidence="1">
    <location>
        <begin position="59"/>
        <end position="82"/>
    </location>
</feature>
<comment type="caution">
    <text evidence="2">The sequence shown here is derived from an EMBL/GenBank/DDBJ whole genome shotgun (WGS) entry which is preliminary data.</text>
</comment>
<dbReference type="Proteomes" id="UP000054399">
    <property type="component" value="Unassembled WGS sequence"/>
</dbReference>
<evidence type="ECO:0000256" key="1">
    <source>
        <dbReference type="SAM" id="Phobius"/>
    </source>
</evidence>
<accession>A0ABR3BU54</accession>
<reference evidence="3" key="1">
    <citation type="submission" date="2015-01" db="EMBL/GenBank/DDBJ databases">
        <title>The Genome Sequence of Cryptococcus gattii MMRL2647.</title>
        <authorList>
            <consortium name="The Broad Institute Genomics Platform"/>
            <person name="Cuomo C."/>
            <person name="Litvintseva A."/>
            <person name="Chen Y."/>
            <person name="Heitman J."/>
            <person name="Sun S."/>
            <person name="Springer D."/>
            <person name="Dromer F."/>
            <person name="Young S."/>
            <person name="Zeng Q."/>
            <person name="Gargeya S."/>
            <person name="Abouelleil A."/>
            <person name="Alvarado L."/>
            <person name="Chapman S.B."/>
            <person name="Gainer-Dewar J."/>
            <person name="Goldberg J."/>
            <person name="Griggs A."/>
            <person name="Gujja S."/>
            <person name="Hansen M."/>
            <person name="Howarth C."/>
            <person name="Imamovic A."/>
            <person name="Larimer J."/>
            <person name="Murphy C."/>
            <person name="Naylor J."/>
            <person name="Pearson M."/>
            <person name="Priest M."/>
            <person name="Roberts A."/>
            <person name="Saif S."/>
            <person name="Shea T."/>
            <person name="Sykes S."/>
            <person name="Wortman J."/>
            <person name="Nusbaum C."/>
            <person name="Birren B."/>
        </authorList>
    </citation>
    <scope>NUCLEOTIDE SEQUENCE [LARGE SCALE GENOMIC DNA]</scope>
    <source>
        <strain evidence="3">IND107</strain>
    </source>
</reference>
<proteinExistence type="predicted"/>
<dbReference type="RefSeq" id="XP_066613518.1">
    <property type="nucleotide sequence ID" value="XM_066758116.1"/>
</dbReference>
<keyword evidence="1" id="KW-1133">Transmembrane helix</keyword>
<sequence>MKRQRNLESVGRQLSPNAEENFANFVQAIRSFAAFHFDSVLIPLNTNQLDLLFYTTNKYYIFSAAAAAAAFFLSCCLQLLLVGARQKK</sequence>
<gene>
    <name evidence="2" type="ORF">I308_103628</name>
</gene>
<evidence type="ECO:0008006" key="4">
    <source>
        <dbReference type="Google" id="ProtNLM"/>
    </source>
</evidence>
<reference evidence="2 3" key="2">
    <citation type="submission" date="2024-01" db="EMBL/GenBank/DDBJ databases">
        <title>Comparative genomics of Cryptococcus and Kwoniella reveals pathogenesis evolution and contrasting modes of karyotype evolution via chromosome fusion or intercentromeric recombination.</title>
        <authorList>
            <person name="Coelho M.A."/>
            <person name="David-Palma M."/>
            <person name="Shea T."/>
            <person name="Bowers K."/>
            <person name="Mcginley-Smith S."/>
            <person name="Mohammad A.W."/>
            <person name="Gnirke A."/>
            <person name="Yurkov A.M."/>
            <person name="Nowrousian M."/>
            <person name="Sun S."/>
            <person name="Cuomo C.A."/>
            <person name="Heitman J."/>
        </authorList>
    </citation>
    <scope>NUCLEOTIDE SEQUENCE [LARGE SCALE GENOMIC DNA]</scope>
    <source>
        <strain evidence="2 3">IND107</strain>
    </source>
</reference>
<evidence type="ECO:0000313" key="2">
    <source>
        <dbReference type="EMBL" id="KAL0247557.1"/>
    </source>
</evidence>
<protein>
    <recommendedName>
        <fullName evidence="4">Transmembrane protein</fullName>
    </recommendedName>
</protein>
<keyword evidence="1" id="KW-0472">Membrane</keyword>
<dbReference type="EMBL" id="ATAM02000006">
    <property type="protein sequence ID" value="KAL0247557.1"/>
    <property type="molecule type" value="Genomic_DNA"/>
</dbReference>
<organism evidence="2 3">
    <name type="scientific">Cryptococcus tetragattii IND107</name>
    <dbReference type="NCBI Taxonomy" id="1296105"/>
    <lineage>
        <taxon>Eukaryota</taxon>
        <taxon>Fungi</taxon>
        <taxon>Dikarya</taxon>
        <taxon>Basidiomycota</taxon>
        <taxon>Agaricomycotina</taxon>
        <taxon>Tremellomycetes</taxon>
        <taxon>Tremellales</taxon>
        <taxon>Cryptococcaceae</taxon>
        <taxon>Cryptococcus</taxon>
        <taxon>Cryptococcus gattii species complex</taxon>
    </lineage>
</organism>
<dbReference type="GeneID" id="91990484"/>
<keyword evidence="1" id="KW-0812">Transmembrane</keyword>
<keyword evidence="3" id="KW-1185">Reference proteome</keyword>
<name>A0ABR3BU54_9TREE</name>